<reference evidence="3" key="1">
    <citation type="journal article" date="2019" name="Int. J. Syst. Evol. Microbiol.">
        <title>The Global Catalogue of Microorganisms (GCM) 10K type strain sequencing project: providing services to taxonomists for standard genome sequencing and annotation.</title>
        <authorList>
            <consortium name="The Broad Institute Genomics Platform"/>
            <consortium name="The Broad Institute Genome Sequencing Center for Infectious Disease"/>
            <person name="Wu L."/>
            <person name="Ma J."/>
        </authorList>
    </citation>
    <scope>NUCLEOTIDE SEQUENCE [LARGE SCALE GENOMIC DNA]</scope>
    <source>
        <strain evidence="3">CCUG 53270</strain>
    </source>
</reference>
<dbReference type="PANTHER" id="PTHR24023:SF1082">
    <property type="entry name" value="COLLAGEN TRIPLE HELIX REPEAT"/>
    <property type="match status" value="1"/>
</dbReference>
<dbReference type="EMBL" id="JBHTLU010000046">
    <property type="protein sequence ID" value="MFD1224560.1"/>
    <property type="molecule type" value="Genomic_DNA"/>
</dbReference>
<feature type="compositionally biased region" description="Pro residues" evidence="1">
    <location>
        <begin position="1"/>
        <end position="29"/>
    </location>
</feature>
<keyword evidence="3" id="KW-1185">Reference proteome</keyword>
<gene>
    <name evidence="2" type="ORF">ACFQ4B_31080</name>
</gene>
<proteinExistence type="predicted"/>
<evidence type="ECO:0000313" key="3">
    <source>
        <dbReference type="Proteomes" id="UP001597180"/>
    </source>
</evidence>
<sequence length="211" mass="20343">MGRLPGPPGPPGPQGPQGPAGPPGPPGPIGPTGLTGETGPTGPTGPTGETGPAGPPGPAGGIASFAFLCSTVDQIVAAAPTPGGEGGAVTFNNSVIGGTAVTFTSPSTINIVETGTYNISWEVFPTPGNNAFGLFFDPDGAGPAPATLVPCSNYGTSAGNQPYQGQVVARLTAGGTLTLNRIDNMGALTLESTIGGGTPVVSASIVIEKLA</sequence>
<dbReference type="InterPro" id="IPR008160">
    <property type="entry name" value="Collagen"/>
</dbReference>
<dbReference type="PANTHER" id="PTHR24023">
    <property type="entry name" value="COLLAGEN ALPHA"/>
    <property type="match status" value="1"/>
</dbReference>
<dbReference type="InterPro" id="IPR008983">
    <property type="entry name" value="Tumour_necrosis_fac-like_dom"/>
</dbReference>
<accession>A0ABW3UY40</accession>
<dbReference type="InterPro" id="IPR050149">
    <property type="entry name" value="Collagen_superfamily"/>
</dbReference>
<dbReference type="Gene3D" id="2.60.120.40">
    <property type="match status" value="1"/>
</dbReference>
<comment type="caution">
    <text evidence="2">The sequence shown here is derived from an EMBL/GenBank/DDBJ whole genome shotgun (WGS) entry which is preliminary data.</text>
</comment>
<feature type="compositionally biased region" description="Low complexity" evidence="1">
    <location>
        <begin position="31"/>
        <end position="52"/>
    </location>
</feature>
<dbReference type="RefSeq" id="WP_079909071.1">
    <property type="nucleotide sequence ID" value="NZ_BAABJG010000026.1"/>
</dbReference>
<feature type="region of interest" description="Disordered" evidence="1">
    <location>
        <begin position="1"/>
        <end position="59"/>
    </location>
</feature>
<protein>
    <submittedName>
        <fullName evidence="2">Collagen-like protein</fullName>
    </submittedName>
</protein>
<evidence type="ECO:0000256" key="1">
    <source>
        <dbReference type="SAM" id="MobiDB-lite"/>
    </source>
</evidence>
<dbReference type="Proteomes" id="UP001597180">
    <property type="component" value="Unassembled WGS sequence"/>
</dbReference>
<evidence type="ECO:0000313" key="2">
    <source>
        <dbReference type="EMBL" id="MFD1224560.1"/>
    </source>
</evidence>
<organism evidence="2 3">
    <name type="scientific">Paenibacillus vulneris</name>
    <dbReference type="NCBI Taxonomy" id="1133364"/>
    <lineage>
        <taxon>Bacteria</taxon>
        <taxon>Bacillati</taxon>
        <taxon>Bacillota</taxon>
        <taxon>Bacilli</taxon>
        <taxon>Bacillales</taxon>
        <taxon>Paenibacillaceae</taxon>
        <taxon>Paenibacillus</taxon>
    </lineage>
</organism>
<dbReference type="Pfam" id="PF01391">
    <property type="entry name" value="Collagen"/>
    <property type="match status" value="1"/>
</dbReference>
<name>A0ABW3UY40_9BACL</name>